<dbReference type="CDD" id="cd00449">
    <property type="entry name" value="PLPDE_IV"/>
    <property type="match status" value="1"/>
</dbReference>
<evidence type="ECO:0000256" key="1">
    <source>
        <dbReference type="ARBA" id="ARBA00001933"/>
    </source>
</evidence>
<evidence type="ECO:0000256" key="4">
    <source>
        <dbReference type="ARBA" id="ARBA00005072"/>
    </source>
</evidence>
<protein>
    <recommendedName>
        <fullName evidence="6">branched-chain-amino-acid transaminase</fullName>
        <ecNumber evidence="6">2.6.1.42</ecNumber>
    </recommendedName>
</protein>
<dbReference type="InterPro" id="IPR050571">
    <property type="entry name" value="Class-IV_PLP-Dep_Aminotrnsfr"/>
</dbReference>
<dbReference type="Proteomes" id="UP000807825">
    <property type="component" value="Unassembled WGS sequence"/>
</dbReference>
<sequence>YENGVALATFPHLRMFPDVKLLNYMGAIMAHQTVVPLHSAYDAIFVDPRDRRTILEGTTFTVFFVNSQGEIVTPPLNGSILDSVTRRVVLEVIKQSKDIKILEAQVYLDRLTEFSEAFMASTTRNVLPVTRIDDQMVGSGKPGPVTLKVMDLVQGYISEFTTG</sequence>
<evidence type="ECO:0000256" key="2">
    <source>
        <dbReference type="ARBA" id="ARBA00004824"/>
    </source>
</evidence>
<dbReference type="AlphaFoldDB" id="A0A9D6Z309"/>
<proteinExistence type="inferred from homology"/>
<comment type="pathway">
    <text evidence="4">Amino-acid biosynthesis; L-leucine biosynthesis; L-leucine from 3-methyl-2-oxobutanoate: step 4/4.</text>
</comment>
<evidence type="ECO:0000313" key="12">
    <source>
        <dbReference type="Proteomes" id="UP000807825"/>
    </source>
</evidence>
<evidence type="ECO:0000256" key="10">
    <source>
        <dbReference type="ARBA" id="ARBA00049229"/>
    </source>
</evidence>
<evidence type="ECO:0000256" key="6">
    <source>
        <dbReference type="ARBA" id="ARBA00013053"/>
    </source>
</evidence>
<evidence type="ECO:0000256" key="9">
    <source>
        <dbReference type="ARBA" id="ARBA00048798"/>
    </source>
</evidence>
<comment type="catalytic activity">
    <reaction evidence="9">
        <text>L-isoleucine + 2-oxoglutarate = (S)-3-methyl-2-oxopentanoate + L-glutamate</text>
        <dbReference type="Rhea" id="RHEA:24801"/>
        <dbReference type="ChEBI" id="CHEBI:16810"/>
        <dbReference type="ChEBI" id="CHEBI:29985"/>
        <dbReference type="ChEBI" id="CHEBI:35146"/>
        <dbReference type="ChEBI" id="CHEBI:58045"/>
        <dbReference type="EC" id="2.6.1.42"/>
    </reaction>
</comment>
<evidence type="ECO:0000256" key="3">
    <source>
        <dbReference type="ARBA" id="ARBA00004931"/>
    </source>
</evidence>
<evidence type="ECO:0000256" key="8">
    <source>
        <dbReference type="ARBA" id="ARBA00048212"/>
    </source>
</evidence>
<comment type="cofactor">
    <cofactor evidence="1">
        <name>pyridoxal 5'-phosphate</name>
        <dbReference type="ChEBI" id="CHEBI:597326"/>
    </cofactor>
</comment>
<feature type="non-terminal residue" evidence="11">
    <location>
        <position position="1"/>
    </location>
</feature>
<dbReference type="InterPro" id="IPR001544">
    <property type="entry name" value="Aminotrans_IV"/>
</dbReference>
<comment type="pathway">
    <text evidence="2">Amino-acid biosynthesis; L-isoleucine biosynthesis; L-isoleucine from 2-oxobutanoate: step 4/4.</text>
</comment>
<keyword evidence="11" id="KW-0808">Transferase</keyword>
<evidence type="ECO:0000256" key="7">
    <source>
        <dbReference type="ARBA" id="ARBA00022898"/>
    </source>
</evidence>
<dbReference type="Gene3D" id="3.20.10.10">
    <property type="entry name" value="D-amino Acid Aminotransferase, subunit A, domain 2"/>
    <property type="match status" value="1"/>
</dbReference>
<accession>A0A9D6Z309</accession>
<comment type="pathway">
    <text evidence="3">Amino-acid biosynthesis; L-valine biosynthesis; L-valine from pyruvate: step 4/4.</text>
</comment>
<dbReference type="GO" id="GO:0008652">
    <property type="term" value="P:amino acid biosynthetic process"/>
    <property type="evidence" value="ECO:0007669"/>
    <property type="project" value="UniProtKB-ARBA"/>
</dbReference>
<evidence type="ECO:0000256" key="5">
    <source>
        <dbReference type="ARBA" id="ARBA00009320"/>
    </source>
</evidence>
<dbReference type="EC" id="2.6.1.42" evidence="6"/>
<dbReference type="GO" id="GO:0004084">
    <property type="term" value="F:branched-chain-amino-acid transaminase activity"/>
    <property type="evidence" value="ECO:0007669"/>
    <property type="project" value="UniProtKB-EC"/>
</dbReference>
<evidence type="ECO:0000313" key="11">
    <source>
        <dbReference type="EMBL" id="MBI5249374.1"/>
    </source>
</evidence>
<comment type="caution">
    <text evidence="11">The sequence shown here is derived from an EMBL/GenBank/DDBJ whole genome shotgun (WGS) entry which is preliminary data.</text>
</comment>
<dbReference type="PANTHER" id="PTHR42743:SF11">
    <property type="entry name" value="AMINODEOXYCHORISMATE LYASE"/>
    <property type="match status" value="1"/>
</dbReference>
<dbReference type="InterPro" id="IPR036038">
    <property type="entry name" value="Aminotransferase-like"/>
</dbReference>
<dbReference type="SUPFAM" id="SSF56752">
    <property type="entry name" value="D-aminoacid aminotransferase-like PLP-dependent enzymes"/>
    <property type="match status" value="1"/>
</dbReference>
<dbReference type="FunFam" id="3.20.10.10:FF:000002">
    <property type="entry name" value="D-alanine aminotransferase"/>
    <property type="match status" value="1"/>
</dbReference>
<comment type="similarity">
    <text evidence="5">Belongs to the class-IV pyridoxal-phosphate-dependent aminotransferase family.</text>
</comment>
<dbReference type="GO" id="GO:0046394">
    <property type="term" value="P:carboxylic acid biosynthetic process"/>
    <property type="evidence" value="ECO:0007669"/>
    <property type="project" value="UniProtKB-ARBA"/>
</dbReference>
<dbReference type="EMBL" id="JACRDE010000212">
    <property type="protein sequence ID" value="MBI5249374.1"/>
    <property type="molecule type" value="Genomic_DNA"/>
</dbReference>
<organism evidence="11 12">
    <name type="scientific">Desulfomonile tiedjei</name>
    <dbReference type="NCBI Taxonomy" id="2358"/>
    <lineage>
        <taxon>Bacteria</taxon>
        <taxon>Pseudomonadati</taxon>
        <taxon>Thermodesulfobacteriota</taxon>
        <taxon>Desulfomonilia</taxon>
        <taxon>Desulfomonilales</taxon>
        <taxon>Desulfomonilaceae</taxon>
        <taxon>Desulfomonile</taxon>
    </lineage>
</organism>
<keyword evidence="11" id="KW-0032">Aminotransferase</keyword>
<dbReference type="Pfam" id="PF01063">
    <property type="entry name" value="Aminotran_4"/>
    <property type="match status" value="1"/>
</dbReference>
<dbReference type="InterPro" id="IPR043132">
    <property type="entry name" value="BCAT-like_C"/>
</dbReference>
<keyword evidence="7" id="KW-0663">Pyridoxal phosphate</keyword>
<name>A0A9D6Z309_9BACT</name>
<comment type="catalytic activity">
    <reaction evidence="10">
        <text>L-leucine + 2-oxoglutarate = 4-methyl-2-oxopentanoate + L-glutamate</text>
        <dbReference type="Rhea" id="RHEA:18321"/>
        <dbReference type="ChEBI" id="CHEBI:16810"/>
        <dbReference type="ChEBI" id="CHEBI:17865"/>
        <dbReference type="ChEBI" id="CHEBI:29985"/>
        <dbReference type="ChEBI" id="CHEBI:57427"/>
        <dbReference type="EC" id="2.6.1.42"/>
    </reaction>
</comment>
<comment type="catalytic activity">
    <reaction evidence="8">
        <text>L-valine + 2-oxoglutarate = 3-methyl-2-oxobutanoate + L-glutamate</text>
        <dbReference type="Rhea" id="RHEA:24813"/>
        <dbReference type="ChEBI" id="CHEBI:11851"/>
        <dbReference type="ChEBI" id="CHEBI:16810"/>
        <dbReference type="ChEBI" id="CHEBI:29985"/>
        <dbReference type="ChEBI" id="CHEBI:57762"/>
        <dbReference type="EC" id="2.6.1.42"/>
    </reaction>
</comment>
<gene>
    <name evidence="11" type="ORF">HY912_07760</name>
</gene>
<dbReference type="PANTHER" id="PTHR42743">
    <property type="entry name" value="AMINO-ACID AMINOTRANSFERASE"/>
    <property type="match status" value="1"/>
</dbReference>
<reference evidence="11" key="1">
    <citation type="submission" date="2020-07" db="EMBL/GenBank/DDBJ databases">
        <title>Huge and variable diversity of episymbiotic CPR bacteria and DPANN archaea in groundwater ecosystems.</title>
        <authorList>
            <person name="He C.Y."/>
            <person name="Keren R."/>
            <person name="Whittaker M."/>
            <person name="Farag I.F."/>
            <person name="Doudna J."/>
            <person name="Cate J.H.D."/>
            <person name="Banfield J.F."/>
        </authorList>
    </citation>
    <scope>NUCLEOTIDE SEQUENCE</scope>
    <source>
        <strain evidence="11">NC_groundwater_1664_Pr3_B-0.1um_52_9</strain>
    </source>
</reference>